<keyword evidence="12" id="KW-1185">Reference proteome</keyword>
<dbReference type="Gene3D" id="1.20.5.1930">
    <property type="match status" value="1"/>
</dbReference>
<evidence type="ECO:0000256" key="9">
    <source>
        <dbReference type="SAM" id="Phobius"/>
    </source>
</evidence>
<comment type="catalytic activity">
    <reaction evidence="1">
        <text>ATP + protein L-histidine = ADP + protein N-phospho-L-histidine.</text>
        <dbReference type="EC" id="2.7.13.3"/>
    </reaction>
</comment>
<reference evidence="11 12" key="1">
    <citation type="submission" date="2019-10" db="EMBL/GenBank/DDBJ databases">
        <title>Whole genome shotgun sequence of Acrocarpospora corrugata NBRC 13972.</title>
        <authorList>
            <person name="Ichikawa N."/>
            <person name="Kimura A."/>
            <person name="Kitahashi Y."/>
            <person name="Komaki H."/>
            <person name="Oguchi A."/>
        </authorList>
    </citation>
    <scope>NUCLEOTIDE SEQUENCE [LARGE SCALE GENOMIC DNA]</scope>
    <source>
        <strain evidence="11 12">NBRC 13972</strain>
    </source>
</reference>
<organism evidence="11 12">
    <name type="scientific">Acrocarpospora corrugata</name>
    <dbReference type="NCBI Taxonomy" id="35763"/>
    <lineage>
        <taxon>Bacteria</taxon>
        <taxon>Bacillati</taxon>
        <taxon>Actinomycetota</taxon>
        <taxon>Actinomycetes</taxon>
        <taxon>Streptosporangiales</taxon>
        <taxon>Streptosporangiaceae</taxon>
        <taxon>Acrocarpospora</taxon>
    </lineage>
</organism>
<evidence type="ECO:0000256" key="4">
    <source>
        <dbReference type="ARBA" id="ARBA00022679"/>
    </source>
</evidence>
<evidence type="ECO:0000256" key="3">
    <source>
        <dbReference type="ARBA" id="ARBA00022553"/>
    </source>
</evidence>
<keyword evidence="4" id="KW-0808">Transferase</keyword>
<keyword evidence="8" id="KW-0902">Two-component regulatory system</keyword>
<dbReference type="PANTHER" id="PTHR24421:SF10">
    <property type="entry name" value="NITRATE_NITRITE SENSOR PROTEIN NARQ"/>
    <property type="match status" value="1"/>
</dbReference>
<dbReference type="GO" id="GO:0005524">
    <property type="term" value="F:ATP binding"/>
    <property type="evidence" value="ECO:0007669"/>
    <property type="project" value="UniProtKB-KW"/>
</dbReference>
<feature type="transmembrane region" description="Helical" evidence="9">
    <location>
        <begin position="441"/>
        <end position="466"/>
    </location>
</feature>
<evidence type="ECO:0000256" key="8">
    <source>
        <dbReference type="ARBA" id="ARBA00023012"/>
    </source>
</evidence>
<dbReference type="GO" id="GO:0016020">
    <property type="term" value="C:membrane"/>
    <property type="evidence" value="ECO:0007669"/>
    <property type="project" value="InterPro"/>
</dbReference>
<keyword evidence="6" id="KW-0418">Kinase</keyword>
<keyword evidence="9" id="KW-0472">Membrane</keyword>
<keyword evidence="3" id="KW-0597">Phosphoprotein</keyword>
<evidence type="ECO:0000256" key="5">
    <source>
        <dbReference type="ARBA" id="ARBA00022741"/>
    </source>
</evidence>
<keyword evidence="5" id="KW-0547">Nucleotide-binding</keyword>
<feature type="transmembrane region" description="Helical" evidence="9">
    <location>
        <begin position="486"/>
        <end position="507"/>
    </location>
</feature>
<dbReference type="Gene3D" id="3.30.565.10">
    <property type="entry name" value="Histidine kinase-like ATPase, C-terminal domain"/>
    <property type="match status" value="1"/>
</dbReference>
<keyword evidence="9" id="KW-1133">Transmembrane helix</keyword>
<evidence type="ECO:0000256" key="1">
    <source>
        <dbReference type="ARBA" id="ARBA00000085"/>
    </source>
</evidence>
<keyword evidence="9" id="KW-0812">Transmembrane</keyword>
<evidence type="ECO:0000313" key="12">
    <source>
        <dbReference type="Proteomes" id="UP000334990"/>
    </source>
</evidence>
<dbReference type="InterPro" id="IPR050482">
    <property type="entry name" value="Sensor_HK_TwoCompSys"/>
</dbReference>
<dbReference type="PANTHER" id="PTHR24421">
    <property type="entry name" value="NITRATE/NITRITE SENSOR PROTEIN NARX-RELATED"/>
    <property type="match status" value="1"/>
</dbReference>
<comment type="caution">
    <text evidence="11">The sequence shown here is derived from an EMBL/GenBank/DDBJ whole genome shotgun (WGS) entry which is preliminary data.</text>
</comment>
<dbReference type="EMBL" id="BLAD01000072">
    <property type="protein sequence ID" value="GES03741.1"/>
    <property type="molecule type" value="Genomic_DNA"/>
</dbReference>
<gene>
    <name evidence="11" type="ORF">Acor_58070</name>
</gene>
<keyword evidence="7" id="KW-0067">ATP-binding</keyword>
<dbReference type="InterPro" id="IPR036890">
    <property type="entry name" value="HATPase_C_sf"/>
</dbReference>
<protein>
    <recommendedName>
        <fullName evidence="2">histidine kinase</fullName>
        <ecNumber evidence="2">2.7.13.3</ecNumber>
    </recommendedName>
</protein>
<dbReference type="Pfam" id="PF07730">
    <property type="entry name" value="HisKA_3"/>
    <property type="match status" value="1"/>
</dbReference>
<evidence type="ECO:0000256" key="7">
    <source>
        <dbReference type="ARBA" id="ARBA00022840"/>
    </source>
</evidence>
<feature type="domain" description="Signal transduction histidine kinase subgroup 3 dimerisation and phosphoacceptor" evidence="10">
    <location>
        <begin position="235"/>
        <end position="302"/>
    </location>
</feature>
<dbReference type="CDD" id="cd16917">
    <property type="entry name" value="HATPase_UhpB-NarQ-NarX-like"/>
    <property type="match status" value="1"/>
</dbReference>
<name>A0A5M3W9L3_9ACTN</name>
<evidence type="ECO:0000313" key="11">
    <source>
        <dbReference type="EMBL" id="GES03741.1"/>
    </source>
</evidence>
<feature type="transmembrane region" description="Helical" evidence="9">
    <location>
        <begin position="177"/>
        <end position="195"/>
    </location>
</feature>
<dbReference type="Proteomes" id="UP000334990">
    <property type="component" value="Unassembled WGS sequence"/>
</dbReference>
<feature type="transmembrane region" description="Helical" evidence="9">
    <location>
        <begin position="153"/>
        <end position="171"/>
    </location>
</feature>
<dbReference type="EC" id="2.7.13.3" evidence="2"/>
<dbReference type="InterPro" id="IPR011712">
    <property type="entry name" value="Sig_transdc_His_kin_sub3_dim/P"/>
</dbReference>
<evidence type="ECO:0000256" key="6">
    <source>
        <dbReference type="ARBA" id="ARBA00022777"/>
    </source>
</evidence>
<proteinExistence type="predicted"/>
<sequence>MYLSPPPLYASVHCPHEPGSPKLEAMKHIKALGYGVALSAVVLVQIPAALVAIAGVLLSFILGMVFLFPPSIRLIRAVARLDRQLIHRWIGIKIGEPYNPKPPPPVRQRDGWYRDGRTLYRKPTIPAFNARLNWFLRDPATYRELVWLLIDPWTRAVLVAGPTLLIGYGFYQVWLGNLWALAFPVAAVVVAPLALRIYGFYATGMLGPTANTQLIGQVRHLNQVRVEAVDSQAAELRRIERDLHDGAQARMVAVGMTIGAAEQLITSDPAAAKALLAKAREASATALAELRQLVRGIHPPVLAERGLGDAIRALALDSPLKVEVEVDLDERPESPVESAVYFSVAELLANASRHASNVAIDISRRDRALRVTVVDDGPGGARSNPGGGLAGIERRLATFDGVLALTSPPGGPTVATLELPFALSTETPEPKHTGWRGMLMALCWSVCWIPLIPQGIVAGFFLIFGAPTKSWFLALYMPEPLQWPTVFGMIALGATMLAGGIVLSGSVNPDKAVSC</sequence>
<dbReference type="GO" id="GO:0000155">
    <property type="term" value="F:phosphorelay sensor kinase activity"/>
    <property type="evidence" value="ECO:0007669"/>
    <property type="project" value="InterPro"/>
</dbReference>
<evidence type="ECO:0000256" key="2">
    <source>
        <dbReference type="ARBA" id="ARBA00012438"/>
    </source>
</evidence>
<dbReference type="GO" id="GO:0046983">
    <property type="term" value="F:protein dimerization activity"/>
    <property type="evidence" value="ECO:0007669"/>
    <property type="project" value="InterPro"/>
</dbReference>
<dbReference type="SUPFAM" id="SSF55874">
    <property type="entry name" value="ATPase domain of HSP90 chaperone/DNA topoisomerase II/histidine kinase"/>
    <property type="match status" value="1"/>
</dbReference>
<feature type="transmembrane region" description="Helical" evidence="9">
    <location>
        <begin position="56"/>
        <end position="75"/>
    </location>
</feature>
<dbReference type="AlphaFoldDB" id="A0A5M3W9L3"/>
<accession>A0A5M3W9L3</accession>
<evidence type="ECO:0000259" key="10">
    <source>
        <dbReference type="Pfam" id="PF07730"/>
    </source>
</evidence>